<dbReference type="EMBL" id="MNCJ02000323">
    <property type="protein sequence ID" value="KAF5793618.1"/>
    <property type="molecule type" value="Genomic_DNA"/>
</dbReference>
<protein>
    <submittedName>
        <fullName evidence="1">Uncharacterized protein</fullName>
    </submittedName>
</protein>
<comment type="caution">
    <text evidence="1">The sequence shown here is derived from an EMBL/GenBank/DDBJ whole genome shotgun (WGS) entry which is preliminary data.</text>
</comment>
<dbReference type="AlphaFoldDB" id="A0A9K3IBG0"/>
<dbReference type="Gramene" id="mRNA:HanXRQr2_Chr08g0318511">
    <property type="protein sequence ID" value="CDS:HanXRQr2_Chr08g0318511.1"/>
    <property type="gene ID" value="HanXRQr2_Chr08g0318511"/>
</dbReference>
<organism evidence="1 2">
    <name type="scientific">Helianthus annuus</name>
    <name type="common">Common sunflower</name>
    <dbReference type="NCBI Taxonomy" id="4232"/>
    <lineage>
        <taxon>Eukaryota</taxon>
        <taxon>Viridiplantae</taxon>
        <taxon>Streptophyta</taxon>
        <taxon>Embryophyta</taxon>
        <taxon>Tracheophyta</taxon>
        <taxon>Spermatophyta</taxon>
        <taxon>Magnoliopsida</taxon>
        <taxon>eudicotyledons</taxon>
        <taxon>Gunneridae</taxon>
        <taxon>Pentapetalae</taxon>
        <taxon>asterids</taxon>
        <taxon>campanulids</taxon>
        <taxon>Asterales</taxon>
        <taxon>Asteraceae</taxon>
        <taxon>Asteroideae</taxon>
        <taxon>Heliantheae alliance</taxon>
        <taxon>Heliantheae</taxon>
        <taxon>Helianthus</taxon>
    </lineage>
</organism>
<evidence type="ECO:0000313" key="1">
    <source>
        <dbReference type="EMBL" id="KAF5793618.1"/>
    </source>
</evidence>
<reference evidence="1" key="1">
    <citation type="journal article" date="2017" name="Nature">
        <title>The sunflower genome provides insights into oil metabolism, flowering and Asterid evolution.</title>
        <authorList>
            <person name="Badouin H."/>
            <person name="Gouzy J."/>
            <person name="Grassa C.J."/>
            <person name="Murat F."/>
            <person name="Staton S.E."/>
            <person name="Cottret L."/>
            <person name="Lelandais-Briere C."/>
            <person name="Owens G.L."/>
            <person name="Carrere S."/>
            <person name="Mayjonade B."/>
            <person name="Legrand L."/>
            <person name="Gill N."/>
            <person name="Kane N.C."/>
            <person name="Bowers J.E."/>
            <person name="Hubner S."/>
            <person name="Bellec A."/>
            <person name="Berard A."/>
            <person name="Berges H."/>
            <person name="Blanchet N."/>
            <person name="Boniface M.C."/>
            <person name="Brunel D."/>
            <person name="Catrice O."/>
            <person name="Chaidir N."/>
            <person name="Claudel C."/>
            <person name="Donnadieu C."/>
            <person name="Faraut T."/>
            <person name="Fievet G."/>
            <person name="Helmstetter N."/>
            <person name="King M."/>
            <person name="Knapp S.J."/>
            <person name="Lai Z."/>
            <person name="Le Paslier M.C."/>
            <person name="Lippi Y."/>
            <person name="Lorenzon L."/>
            <person name="Mandel J.R."/>
            <person name="Marage G."/>
            <person name="Marchand G."/>
            <person name="Marquand E."/>
            <person name="Bret-Mestries E."/>
            <person name="Morien E."/>
            <person name="Nambeesan S."/>
            <person name="Nguyen T."/>
            <person name="Pegot-Espagnet P."/>
            <person name="Pouilly N."/>
            <person name="Raftis F."/>
            <person name="Sallet E."/>
            <person name="Schiex T."/>
            <person name="Thomas J."/>
            <person name="Vandecasteele C."/>
            <person name="Vares D."/>
            <person name="Vear F."/>
            <person name="Vautrin S."/>
            <person name="Crespi M."/>
            <person name="Mangin B."/>
            <person name="Burke J.M."/>
            <person name="Salse J."/>
            <person name="Munos S."/>
            <person name="Vincourt P."/>
            <person name="Rieseberg L.H."/>
            <person name="Langlade N.B."/>
        </authorList>
    </citation>
    <scope>NUCLEOTIDE SEQUENCE</scope>
    <source>
        <tissue evidence="1">Leaves</tissue>
    </source>
</reference>
<gene>
    <name evidence="1" type="ORF">HanXRQr2_Chr08g0318511</name>
</gene>
<keyword evidence="2" id="KW-1185">Reference proteome</keyword>
<accession>A0A9K3IBG0</accession>
<dbReference type="Proteomes" id="UP000215914">
    <property type="component" value="Unassembled WGS sequence"/>
</dbReference>
<reference evidence="1" key="2">
    <citation type="submission" date="2020-06" db="EMBL/GenBank/DDBJ databases">
        <title>Helianthus annuus Genome sequencing and assembly Release 2.</title>
        <authorList>
            <person name="Gouzy J."/>
            <person name="Langlade N."/>
            <person name="Munos S."/>
        </authorList>
    </citation>
    <scope>NUCLEOTIDE SEQUENCE</scope>
    <source>
        <tissue evidence="1">Leaves</tissue>
    </source>
</reference>
<evidence type="ECO:0000313" key="2">
    <source>
        <dbReference type="Proteomes" id="UP000215914"/>
    </source>
</evidence>
<name>A0A9K3IBG0_HELAN</name>
<sequence>MLIGPKISIHGLLTRGKKATRLFSCMSIWRKQRKEDIRERIRETSGRWLFRSHLPPFTIPTEIILHFHKRFSKIHPYRKALTCNIFSGL</sequence>
<proteinExistence type="predicted"/>